<name>A0A2V1K5J7_9BURK</name>
<dbReference type="GO" id="GO:0005829">
    <property type="term" value="C:cytosol"/>
    <property type="evidence" value="ECO:0007669"/>
    <property type="project" value="TreeGrafter"/>
</dbReference>
<protein>
    <recommendedName>
        <fullName evidence="3">Large ribosomal RNA subunit accumulation protein YceD</fullName>
    </recommendedName>
    <alternativeName>
        <fullName evidence="5">23S rRNA accumulation protein YceD</fullName>
    </alternativeName>
</protein>
<comment type="function">
    <text evidence="1">Plays a role in synthesis, processing and/or stability of 23S rRNA.</text>
</comment>
<evidence type="ECO:0000256" key="5">
    <source>
        <dbReference type="ARBA" id="ARBA00031841"/>
    </source>
</evidence>
<dbReference type="InterPro" id="IPR039255">
    <property type="entry name" value="YceD_bac"/>
</dbReference>
<evidence type="ECO:0000256" key="1">
    <source>
        <dbReference type="ARBA" id="ARBA00002868"/>
    </source>
</evidence>
<accession>A0A2V1K5J7</accession>
<evidence type="ECO:0000256" key="4">
    <source>
        <dbReference type="ARBA" id="ARBA00022517"/>
    </source>
</evidence>
<comment type="caution">
    <text evidence="6">The sequence shown here is derived from an EMBL/GenBank/DDBJ whole genome shotgun (WGS) entry which is preliminary data.</text>
</comment>
<sequence>MSGSPQDKLQKSLQKAGRQAAEQNLHSVNLIEWRRLSLSAEGQLPLARFSRLLDGMPEQLPQASVSWSARCVRGVRGEPRFELEVKADPLVECQRCLEPFPWPIDVHATFDLVDSEAELNAEVPVDEDGEVLEEPERLLCSGRFDLMSLIEDELVLAVPYVPRHAQCELPVDVEPAPELPERPSPFAALAALKDKKQ</sequence>
<dbReference type="AlphaFoldDB" id="A0A2V1K5J7"/>
<comment type="similarity">
    <text evidence="2">Belongs to the DUF177 domain family.</text>
</comment>
<evidence type="ECO:0000313" key="7">
    <source>
        <dbReference type="Proteomes" id="UP000245212"/>
    </source>
</evidence>
<dbReference type="Pfam" id="PF02620">
    <property type="entry name" value="YceD"/>
    <property type="match status" value="1"/>
</dbReference>
<reference evidence="7" key="1">
    <citation type="submission" date="2018-05" db="EMBL/GenBank/DDBJ databases">
        <authorList>
            <person name="Li Y."/>
        </authorList>
    </citation>
    <scope>NUCLEOTIDE SEQUENCE [LARGE SCALE GENOMIC DNA]</scope>
    <source>
        <strain evidence="7">3d-2-2</strain>
    </source>
</reference>
<dbReference type="EMBL" id="QETA01000002">
    <property type="protein sequence ID" value="PWF24160.1"/>
    <property type="molecule type" value="Genomic_DNA"/>
</dbReference>
<proteinExistence type="inferred from homology"/>
<gene>
    <name evidence="6" type="ORF">DD235_07660</name>
</gene>
<evidence type="ECO:0000256" key="2">
    <source>
        <dbReference type="ARBA" id="ARBA00010740"/>
    </source>
</evidence>
<dbReference type="PANTHER" id="PTHR38099">
    <property type="entry name" value="LARGE RIBOSOMAL RNA SUBUNIT ACCUMULATION PROTEIN YCED"/>
    <property type="match status" value="1"/>
</dbReference>
<keyword evidence="7" id="KW-1185">Reference proteome</keyword>
<keyword evidence="4" id="KW-0690">Ribosome biogenesis</keyword>
<dbReference type="Proteomes" id="UP000245212">
    <property type="component" value="Unassembled WGS sequence"/>
</dbReference>
<evidence type="ECO:0000256" key="3">
    <source>
        <dbReference type="ARBA" id="ARBA00015716"/>
    </source>
</evidence>
<dbReference type="GO" id="GO:0042254">
    <property type="term" value="P:ribosome biogenesis"/>
    <property type="evidence" value="ECO:0007669"/>
    <property type="project" value="UniProtKB-KW"/>
</dbReference>
<dbReference type="InterPro" id="IPR003772">
    <property type="entry name" value="YceD"/>
</dbReference>
<organism evidence="6 7">
    <name type="scientific">Corticimicrobacter populi</name>
    <dbReference type="NCBI Taxonomy" id="2175229"/>
    <lineage>
        <taxon>Bacteria</taxon>
        <taxon>Pseudomonadati</taxon>
        <taxon>Pseudomonadota</taxon>
        <taxon>Betaproteobacteria</taxon>
        <taxon>Burkholderiales</taxon>
        <taxon>Alcaligenaceae</taxon>
        <taxon>Corticimicrobacter</taxon>
    </lineage>
</organism>
<evidence type="ECO:0000313" key="6">
    <source>
        <dbReference type="EMBL" id="PWF24160.1"/>
    </source>
</evidence>
<dbReference type="PANTHER" id="PTHR38099:SF1">
    <property type="entry name" value="LARGE RIBOSOMAL RNA SUBUNIT ACCUMULATION PROTEIN YCED"/>
    <property type="match status" value="1"/>
</dbReference>